<evidence type="ECO:0000313" key="2">
    <source>
        <dbReference type="EMBL" id="KTB45451.1"/>
    </source>
</evidence>
<name>A0A0W0GA80_MONRR</name>
<evidence type="ECO:0000259" key="1">
    <source>
        <dbReference type="SMART" id="SM00974"/>
    </source>
</evidence>
<accession>A0A0W0GA80</accession>
<gene>
    <name evidence="2" type="ORF">WG66_1972</name>
</gene>
<dbReference type="Proteomes" id="UP000054988">
    <property type="component" value="Unassembled WGS sequence"/>
</dbReference>
<dbReference type="PANTHER" id="PTHR28094:SF1">
    <property type="entry name" value="MEIOTICALLY UP-REGULATED GENE 113 PROTEIN"/>
    <property type="match status" value="1"/>
</dbReference>
<protein>
    <recommendedName>
        <fullName evidence="1">Bacteriophage T5 Orf172 DNA-binding domain-containing protein</fullName>
    </recommendedName>
</protein>
<sequence>MSSPITSWIASSADKFKLMFFKAFSYFDRHGKIYAFRIVDDEELEFLFKVGRTSQPLEERKTEWDRQCPSKLHIWYDRVDVNHSHRVECLVHLALMSRGYERVVKRCPDCRKKHQEIFRLPSPDAWETIINPLIHKVNGRVENRS</sequence>
<proteinExistence type="predicted"/>
<organism evidence="2 3">
    <name type="scientific">Moniliophthora roreri</name>
    <name type="common">Frosty pod rot fungus</name>
    <name type="synonym">Monilia roreri</name>
    <dbReference type="NCBI Taxonomy" id="221103"/>
    <lineage>
        <taxon>Eukaryota</taxon>
        <taxon>Fungi</taxon>
        <taxon>Dikarya</taxon>
        <taxon>Basidiomycota</taxon>
        <taxon>Agaricomycotina</taxon>
        <taxon>Agaricomycetes</taxon>
        <taxon>Agaricomycetidae</taxon>
        <taxon>Agaricales</taxon>
        <taxon>Marasmiineae</taxon>
        <taxon>Marasmiaceae</taxon>
        <taxon>Moniliophthora</taxon>
    </lineage>
</organism>
<reference evidence="2 3" key="1">
    <citation type="submission" date="2015-12" db="EMBL/GenBank/DDBJ databases">
        <title>Draft genome sequence of Moniliophthora roreri, the causal agent of frosty pod rot of cacao.</title>
        <authorList>
            <person name="Aime M.C."/>
            <person name="Diaz-Valderrama J.R."/>
            <person name="Kijpornyongpan T."/>
            <person name="Phillips-Mora W."/>
        </authorList>
    </citation>
    <scope>NUCLEOTIDE SEQUENCE [LARGE SCALE GENOMIC DNA]</scope>
    <source>
        <strain evidence="2 3">MCA 2952</strain>
    </source>
</reference>
<evidence type="ECO:0000313" key="3">
    <source>
        <dbReference type="Proteomes" id="UP000054988"/>
    </source>
</evidence>
<dbReference type="SMART" id="SM00974">
    <property type="entry name" value="T5orf172"/>
    <property type="match status" value="1"/>
</dbReference>
<dbReference type="Pfam" id="PF10544">
    <property type="entry name" value="T5orf172"/>
    <property type="match status" value="1"/>
</dbReference>
<feature type="domain" description="Bacteriophage T5 Orf172 DNA-binding" evidence="1">
    <location>
        <begin position="42"/>
        <end position="132"/>
    </location>
</feature>
<dbReference type="InterPro" id="IPR018306">
    <property type="entry name" value="Phage_T5_Orf172_DNA-bd"/>
</dbReference>
<dbReference type="PANTHER" id="PTHR28094">
    <property type="entry name" value="MEIOTICALLY UP-REGULATED GENE 113 PROTEIN"/>
    <property type="match status" value="1"/>
</dbReference>
<dbReference type="EMBL" id="LATX01000698">
    <property type="protein sequence ID" value="KTB45451.1"/>
    <property type="molecule type" value="Genomic_DNA"/>
</dbReference>
<dbReference type="AlphaFoldDB" id="A0A0W0GA80"/>
<dbReference type="InterPro" id="IPR053006">
    <property type="entry name" value="Meiosis_regulatory"/>
</dbReference>
<comment type="caution">
    <text evidence="2">The sequence shown here is derived from an EMBL/GenBank/DDBJ whole genome shotgun (WGS) entry which is preliminary data.</text>
</comment>